<evidence type="ECO:0000256" key="2">
    <source>
        <dbReference type="SAM" id="MobiDB-lite"/>
    </source>
</evidence>
<feature type="compositionally biased region" description="Polar residues" evidence="2">
    <location>
        <begin position="31"/>
        <end position="42"/>
    </location>
</feature>
<dbReference type="Pfam" id="PF13581">
    <property type="entry name" value="HATPase_c_2"/>
    <property type="match status" value="1"/>
</dbReference>
<gene>
    <name evidence="4" type="ORF">DP939_23560</name>
</gene>
<accession>A0A366LVQ0</accession>
<dbReference type="AlphaFoldDB" id="A0A366LVQ0"/>
<keyword evidence="1" id="KW-0723">Serine/threonine-protein kinase</keyword>
<keyword evidence="1" id="KW-0418">Kinase</keyword>
<keyword evidence="5" id="KW-1185">Reference proteome</keyword>
<dbReference type="PANTHER" id="PTHR35526">
    <property type="entry name" value="ANTI-SIGMA-F FACTOR RSBW-RELATED"/>
    <property type="match status" value="1"/>
</dbReference>
<evidence type="ECO:0000256" key="1">
    <source>
        <dbReference type="ARBA" id="ARBA00022527"/>
    </source>
</evidence>
<dbReference type="InterPro" id="IPR050267">
    <property type="entry name" value="Anti-sigma-factor_SerPK"/>
</dbReference>
<proteinExistence type="predicted"/>
<dbReference type="PANTHER" id="PTHR35526:SF3">
    <property type="entry name" value="ANTI-SIGMA-F FACTOR RSBW"/>
    <property type="match status" value="1"/>
</dbReference>
<dbReference type="SUPFAM" id="SSF55874">
    <property type="entry name" value="ATPase domain of HSP90 chaperone/DNA topoisomerase II/histidine kinase"/>
    <property type="match status" value="1"/>
</dbReference>
<reference evidence="4 5" key="1">
    <citation type="submission" date="2018-06" db="EMBL/GenBank/DDBJ databases">
        <title>Sphaerisporangium craniellae sp. nov., isolated from a marine sponge in the South China Sea.</title>
        <authorList>
            <person name="Li L."/>
        </authorList>
    </citation>
    <scope>NUCLEOTIDE SEQUENCE [LARGE SCALE GENOMIC DNA]</scope>
    <source>
        <strain evidence="4 5">LHW63015</strain>
    </source>
</reference>
<sequence length="185" mass="20227">MYLHEIHRRAKMSFERLARTARTFDRPGDVSMTTPVARQQAATGEPRPPAWLLTALVNDGRPRFPGLDVCTPASPAVAREFAVSVLGDWASPECSYDAQLIVSELVTNAMRHAGGLVGLRLVRSDRQVACAVSDESRDAPVLTEQDCFAETGRGLHLVQALSVCWGWFPLNDHGKTVWAVLDTSG</sequence>
<organism evidence="4 5">
    <name type="scientific">Spongiactinospora rosea</name>
    <dbReference type="NCBI Taxonomy" id="2248750"/>
    <lineage>
        <taxon>Bacteria</taxon>
        <taxon>Bacillati</taxon>
        <taxon>Actinomycetota</taxon>
        <taxon>Actinomycetes</taxon>
        <taxon>Streptosporangiales</taxon>
        <taxon>Streptosporangiaceae</taxon>
        <taxon>Spongiactinospora</taxon>
    </lineage>
</organism>
<feature type="domain" description="Histidine kinase/HSP90-like ATPase" evidence="3">
    <location>
        <begin position="74"/>
        <end position="162"/>
    </location>
</feature>
<evidence type="ECO:0000313" key="4">
    <source>
        <dbReference type="EMBL" id="RBQ17837.1"/>
    </source>
</evidence>
<comment type="caution">
    <text evidence="4">The sequence shown here is derived from an EMBL/GenBank/DDBJ whole genome shotgun (WGS) entry which is preliminary data.</text>
</comment>
<dbReference type="EMBL" id="QMEY01000010">
    <property type="protein sequence ID" value="RBQ17837.1"/>
    <property type="molecule type" value="Genomic_DNA"/>
</dbReference>
<dbReference type="Proteomes" id="UP000253303">
    <property type="component" value="Unassembled WGS sequence"/>
</dbReference>
<evidence type="ECO:0000313" key="5">
    <source>
        <dbReference type="Proteomes" id="UP000253303"/>
    </source>
</evidence>
<evidence type="ECO:0000259" key="3">
    <source>
        <dbReference type="Pfam" id="PF13581"/>
    </source>
</evidence>
<feature type="region of interest" description="Disordered" evidence="2">
    <location>
        <begin position="26"/>
        <end position="46"/>
    </location>
</feature>
<dbReference type="GO" id="GO:0004674">
    <property type="term" value="F:protein serine/threonine kinase activity"/>
    <property type="evidence" value="ECO:0007669"/>
    <property type="project" value="UniProtKB-KW"/>
</dbReference>
<dbReference type="InterPro" id="IPR036890">
    <property type="entry name" value="HATPase_C_sf"/>
</dbReference>
<name>A0A366LVQ0_9ACTN</name>
<keyword evidence="1" id="KW-0808">Transferase</keyword>
<dbReference type="CDD" id="cd16936">
    <property type="entry name" value="HATPase_RsbW-like"/>
    <property type="match status" value="1"/>
</dbReference>
<dbReference type="Gene3D" id="3.30.565.10">
    <property type="entry name" value="Histidine kinase-like ATPase, C-terminal domain"/>
    <property type="match status" value="1"/>
</dbReference>
<dbReference type="InterPro" id="IPR003594">
    <property type="entry name" value="HATPase_dom"/>
</dbReference>
<protein>
    <recommendedName>
        <fullName evidence="3">Histidine kinase/HSP90-like ATPase domain-containing protein</fullName>
    </recommendedName>
</protein>